<organism evidence="3 4">
    <name type="scientific">Acholeplasma oculi</name>
    <dbReference type="NCBI Taxonomy" id="35623"/>
    <lineage>
        <taxon>Bacteria</taxon>
        <taxon>Bacillati</taxon>
        <taxon>Mycoplasmatota</taxon>
        <taxon>Mollicutes</taxon>
        <taxon>Acholeplasmatales</taxon>
        <taxon>Acholeplasmataceae</taxon>
        <taxon>Acholeplasma</taxon>
    </lineage>
</organism>
<keyword evidence="4" id="KW-1185">Reference proteome</keyword>
<dbReference type="RefSeq" id="WP_052669952.1">
    <property type="nucleotide sequence ID" value="NZ_FUZK01000001.1"/>
</dbReference>
<dbReference type="PANTHER" id="PTHR12835:SF5">
    <property type="entry name" value="BIOTIN--PROTEIN LIGASE"/>
    <property type="match status" value="1"/>
</dbReference>
<evidence type="ECO:0000259" key="2">
    <source>
        <dbReference type="PROSITE" id="PS51733"/>
    </source>
</evidence>
<dbReference type="OrthoDB" id="9807064at2"/>
<dbReference type="CDD" id="cd16442">
    <property type="entry name" value="BPL"/>
    <property type="match status" value="1"/>
</dbReference>
<dbReference type="EMBL" id="LK028559">
    <property type="protein sequence ID" value="CDR30681.1"/>
    <property type="molecule type" value="Genomic_DNA"/>
</dbReference>
<sequence length="171" mass="19597">MAKVKLLEFKQVNSTSDYLKANYQSLNSFTIVRADYQTKGRGQFERTWNSARGKNLLCSLLLKDVPLNQITLIKEWVKSSIFSLLGSYGLDVYFKEPNDVYVDDKKLCGILIETQSSGQKFDYVIIGIGLNLNQILFQNFKATSIFRETKKVLNVRQVLSKLTANLLESYF</sequence>
<dbReference type="SUPFAM" id="SSF55681">
    <property type="entry name" value="Class II aaRS and biotin synthetases"/>
    <property type="match status" value="1"/>
</dbReference>
<keyword evidence="1 3" id="KW-0436">Ligase</keyword>
<dbReference type="STRING" id="35623.Aocu_06080"/>
<proteinExistence type="predicted"/>
<dbReference type="Pfam" id="PF03099">
    <property type="entry name" value="BPL_LplA_LipB"/>
    <property type="match status" value="1"/>
</dbReference>
<dbReference type="HOGENOM" id="CLU_051096_3_1_14"/>
<evidence type="ECO:0000313" key="4">
    <source>
        <dbReference type="Proteomes" id="UP000032434"/>
    </source>
</evidence>
<feature type="domain" description="BPL/LPL catalytic" evidence="2">
    <location>
        <begin position="1"/>
        <end position="171"/>
    </location>
</feature>
<dbReference type="PATRIC" id="fig|35623.3.peg.608"/>
<dbReference type="Proteomes" id="UP000032434">
    <property type="component" value="Chromosome 1"/>
</dbReference>
<gene>
    <name evidence="3" type="primary">birA</name>
    <name evidence="3" type="ORF">Aocu_06080</name>
</gene>
<accession>A0A061AGJ2</accession>
<dbReference type="Gene3D" id="3.30.930.10">
    <property type="entry name" value="Bira Bifunctional Protein, Domain 2"/>
    <property type="match status" value="1"/>
</dbReference>
<dbReference type="InParanoid" id="A0A061AGJ2"/>
<dbReference type="GO" id="GO:0004077">
    <property type="term" value="F:biotin--[biotin carboxyl-carrier protein] ligase activity"/>
    <property type="evidence" value="ECO:0007669"/>
    <property type="project" value="InterPro"/>
</dbReference>
<protein>
    <submittedName>
        <fullName evidence="3">Biotin-[acetyl-CoA-carboxylase] ligase</fullName>
    </submittedName>
</protein>
<dbReference type="KEGG" id="aoc:Aocu_06080"/>
<dbReference type="NCBIfam" id="TIGR00121">
    <property type="entry name" value="birA_ligase"/>
    <property type="match status" value="1"/>
</dbReference>
<dbReference type="InterPro" id="IPR004408">
    <property type="entry name" value="Biotin_CoA_COase_ligase"/>
</dbReference>
<evidence type="ECO:0000256" key="1">
    <source>
        <dbReference type="ARBA" id="ARBA00022598"/>
    </source>
</evidence>
<dbReference type="InterPro" id="IPR004143">
    <property type="entry name" value="BPL_LPL_catalytic"/>
</dbReference>
<evidence type="ECO:0000313" key="3">
    <source>
        <dbReference type="EMBL" id="CDR30681.1"/>
    </source>
</evidence>
<dbReference type="PANTHER" id="PTHR12835">
    <property type="entry name" value="BIOTIN PROTEIN LIGASE"/>
    <property type="match status" value="1"/>
</dbReference>
<dbReference type="GO" id="GO:0005737">
    <property type="term" value="C:cytoplasm"/>
    <property type="evidence" value="ECO:0007669"/>
    <property type="project" value="TreeGrafter"/>
</dbReference>
<dbReference type="AlphaFoldDB" id="A0A061AGJ2"/>
<dbReference type="InterPro" id="IPR045864">
    <property type="entry name" value="aa-tRNA-synth_II/BPL/LPL"/>
</dbReference>
<name>A0A061AGJ2_9MOLU</name>
<dbReference type="PROSITE" id="PS51733">
    <property type="entry name" value="BPL_LPL_CATALYTIC"/>
    <property type="match status" value="1"/>
</dbReference>
<reference evidence="4" key="1">
    <citation type="submission" date="2014-05" db="EMBL/GenBank/DDBJ databases">
        <authorList>
            <person name="Kube M."/>
        </authorList>
    </citation>
    <scope>NUCLEOTIDE SEQUENCE [LARGE SCALE GENOMIC DNA]</scope>
</reference>